<reference evidence="2 3" key="1">
    <citation type="journal article" date="2015" name="Appl. Environ. Microbiol.">
        <title>Effects of actin-like proteins encoded by two Bacillus pumilus phages on unstable lysogeny, revealed by genomic analysis.</title>
        <authorList>
            <person name="Yuan Y."/>
            <person name="Peng Q."/>
            <person name="Wu D."/>
            <person name="Kou Z."/>
            <person name="Wu Y."/>
            <person name="Liu P."/>
            <person name="Gao M."/>
        </authorList>
    </citation>
    <scope>NUCLEOTIDE SEQUENCE [LARGE SCALE GENOMIC DNA]</scope>
</reference>
<name>A0A0A0PKR8_9CAUD</name>
<dbReference type="Proteomes" id="UP000030232">
    <property type="component" value="Segment"/>
</dbReference>
<keyword evidence="1" id="KW-0472">Membrane</keyword>
<keyword evidence="1" id="KW-0812">Transmembrane</keyword>
<evidence type="ECO:0000256" key="1">
    <source>
        <dbReference type="SAM" id="Phobius"/>
    </source>
</evidence>
<dbReference type="GeneID" id="26797835"/>
<proteinExistence type="predicted"/>
<organism evidence="2 3">
    <name type="scientific">Bacillus phage Bp8p-C</name>
    <dbReference type="NCBI Taxonomy" id="1445810"/>
    <lineage>
        <taxon>Viruses</taxon>
        <taxon>Duplodnaviria</taxon>
        <taxon>Heunggongvirae</taxon>
        <taxon>Uroviricota</taxon>
        <taxon>Caudoviricetes</taxon>
        <taxon>Herelleviridae</taxon>
        <taxon>Bastillevirinae</taxon>
        <taxon>Agatevirus</taxon>
        <taxon>Agatevirus Bp8pC</taxon>
    </lineage>
</organism>
<feature type="transmembrane region" description="Helical" evidence="1">
    <location>
        <begin position="17"/>
        <end position="40"/>
    </location>
</feature>
<feature type="transmembrane region" description="Helical" evidence="1">
    <location>
        <begin position="52"/>
        <end position="69"/>
    </location>
</feature>
<gene>
    <name evidence="2" type="ORF">Bp8pC_020</name>
</gene>
<dbReference type="KEGG" id="vg:26797835"/>
<protein>
    <submittedName>
        <fullName evidence="2">Uncharacterized protein</fullName>
    </submittedName>
</protein>
<dbReference type="RefSeq" id="YP_009226928.1">
    <property type="nucleotide sequence ID" value="NC_029121.1"/>
</dbReference>
<accession>A0A0A0PKR8</accession>
<keyword evidence="1" id="KW-1133">Transmembrane helix</keyword>
<sequence>MCCVYSFAKISVEEEYILMWMVYTLMFFMFIGALVATVNLAHSGRKEFGIDFIRLVIFVTAFLAMFYMVK</sequence>
<evidence type="ECO:0000313" key="3">
    <source>
        <dbReference type="Proteomes" id="UP000030232"/>
    </source>
</evidence>
<keyword evidence="3" id="KW-1185">Reference proteome</keyword>
<dbReference type="OrthoDB" id="37711at10239"/>
<evidence type="ECO:0000313" key="2">
    <source>
        <dbReference type="EMBL" id="AHJ87451.1"/>
    </source>
</evidence>
<dbReference type="EMBL" id="KJ010547">
    <property type="protein sequence ID" value="AHJ87451.1"/>
    <property type="molecule type" value="Genomic_DNA"/>
</dbReference>